<dbReference type="PANTHER" id="PTHR43205:SF7">
    <property type="entry name" value="PROSTAGLANDIN REDUCTASE 1"/>
    <property type="match status" value="1"/>
</dbReference>
<dbReference type="PhylomeDB" id="A0A0G4FA28"/>
<dbReference type="EMBL" id="CDMZ01000233">
    <property type="protein sequence ID" value="CEM09815.1"/>
    <property type="molecule type" value="Genomic_DNA"/>
</dbReference>
<dbReference type="AlphaFoldDB" id="A0A0G4FA28"/>
<dbReference type="InterPro" id="IPR045010">
    <property type="entry name" value="MDR_fam"/>
</dbReference>
<feature type="domain" description="Oxidoreductase N-terminal" evidence="3">
    <location>
        <begin position="16"/>
        <end position="111"/>
    </location>
</feature>
<dbReference type="Pfam" id="PF00107">
    <property type="entry name" value="ADH_zinc_N"/>
    <property type="match status" value="1"/>
</dbReference>
<dbReference type="CDD" id="cd05288">
    <property type="entry name" value="PGDH"/>
    <property type="match status" value="1"/>
</dbReference>
<name>A0A0G4FA28_9ALVE</name>
<proteinExistence type="predicted"/>
<accession>A0A0G4FA28</accession>
<evidence type="ECO:0008006" key="5">
    <source>
        <dbReference type="Google" id="ProtNLM"/>
    </source>
</evidence>
<feature type="domain" description="Alcohol dehydrogenase-like C-terminal" evidence="2">
    <location>
        <begin position="162"/>
        <end position="287"/>
    </location>
</feature>
<dbReference type="VEuPathDB" id="CryptoDB:Cvel_15980"/>
<evidence type="ECO:0000256" key="1">
    <source>
        <dbReference type="ARBA" id="ARBA00023002"/>
    </source>
</evidence>
<dbReference type="Pfam" id="PF16884">
    <property type="entry name" value="ADH_N_2"/>
    <property type="match status" value="1"/>
</dbReference>
<protein>
    <recommendedName>
        <fullName evidence="5">Enoyl reductase (ER) domain-containing protein</fullName>
    </recommendedName>
</protein>
<dbReference type="InterPro" id="IPR036291">
    <property type="entry name" value="NAD(P)-bd_dom_sf"/>
</dbReference>
<keyword evidence="1" id="KW-0560">Oxidoreductase</keyword>
<dbReference type="InterPro" id="IPR013149">
    <property type="entry name" value="ADH-like_C"/>
</dbReference>
<evidence type="ECO:0000313" key="4">
    <source>
        <dbReference type="EMBL" id="CEM09815.1"/>
    </source>
</evidence>
<dbReference type="InterPro" id="IPR041694">
    <property type="entry name" value="ADH_N_2"/>
</dbReference>
<reference evidence="4" key="1">
    <citation type="submission" date="2014-11" db="EMBL/GenBank/DDBJ databases">
        <authorList>
            <person name="Otto D Thomas"/>
            <person name="Naeem Raeece"/>
        </authorList>
    </citation>
    <scope>NUCLEOTIDE SEQUENCE</scope>
</reference>
<dbReference type="InterPro" id="IPR011032">
    <property type="entry name" value="GroES-like_sf"/>
</dbReference>
<dbReference type="FunFam" id="3.40.50.720:FF:000121">
    <property type="entry name" value="Prostaglandin reductase 2"/>
    <property type="match status" value="1"/>
</dbReference>
<dbReference type="PANTHER" id="PTHR43205">
    <property type="entry name" value="PROSTAGLANDIN REDUCTASE"/>
    <property type="match status" value="1"/>
</dbReference>
<dbReference type="Gene3D" id="3.40.50.720">
    <property type="entry name" value="NAD(P)-binding Rossmann-like Domain"/>
    <property type="match status" value="1"/>
</dbReference>
<evidence type="ECO:0000259" key="2">
    <source>
        <dbReference type="Pfam" id="PF00107"/>
    </source>
</evidence>
<organism evidence="4">
    <name type="scientific">Chromera velia CCMP2878</name>
    <dbReference type="NCBI Taxonomy" id="1169474"/>
    <lineage>
        <taxon>Eukaryota</taxon>
        <taxon>Sar</taxon>
        <taxon>Alveolata</taxon>
        <taxon>Colpodellida</taxon>
        <taxon>Chromeraceae</taxon>
        <taxon>Chromera</taxon>
    </lineage>
</organism>
<evidence type="ECO:0000259" key="3">
    <source>
        <dbReference type="Pfam" id="PF16884"/>
    </source>
</evidence>
<dbReference type="SUPFAM" id="SSF50129">
    <property type="entry name" value="GroES-like"/>
    <property type="match status" value="1"/>
</dbReference>
<sequence length="350" mass="37695">MTDSVSSKSLRFRKFRKTGEATLDDFEIVTETHADVPDAHLLVRNIFVSCDPTHRIYLTGEESYVPAFETGGKMPTFIIGEVLKSKLEGHKVGEVVCGFGAWEEYSVLGKEAVLGKCSPDVPLQSNMAVQNPVIGLTAWVGTRRICEISKDKNFVVSGAAGAVGSIACQLGISSGAKVVGICGSDEKCAWLKSIGCHEAINYKKGHVEAELRKACPDGYDGYFENVGGEISEAVLRNMKRFGKIALCGFISHYNHGAAGGYNMQEVLFRRLTVRGFICLDHFADAPECFGELQELLRAGKLECRAHVVDGHEGGKGVEACVEGLVALTRGLNTGKVMVKLGEAPAGYKLA</sequence>
<gene>
    <name evidence="4" type="ORF">Cvel_15980</name>
</gene>
<dbReference type="SUPFAM" id="SSF51735">
    <property type="entry name" value="NAD(P)-binding Rossmann-fold domains"/>
    <property type="match status" value="1"/>
</dbReference>
<dbReference type="GO" id="GO:0016628">
    <property type="term" value="F:oxidoreductase activity, acting on the CH-CH group of donors, NAD or NADP as acceptor"/>
    <property type="evidence" value="ECO:0007669"/>
    <property type="project" value="InterPro"/>
</dbReference>
<dbReference type="Gene3D" id="3.90.180.10">
    <property type="entry name" value="Medium-chain alcohol dehydrogenases, catalytic domain"/>
    <property type="match status" value="1"/>
</dbReference>